<gene>
    <name evidence="1" type="ORF">ACFSUL_18320</name>
</gene>
<organism evidence="1 2">
    <name type="scientific">Bacillus seohaeanensis</name>
    <dbReference type="NCBI Taxonomy" id="284580"/>
    <lineage>
        <taxon>Bacteria</taxon>
        <taxon>Bacillati</taxon>
        <taxon>Bacillota</taxon>
        <taxon>Bacilli</taxon>
        <taxon>Bacillales</taxon>
        <taxon>Bacillaceae</taxon>
        <taxon>Bacillus</taxon>
    </lineage>
</organism>
<protein>
    <submittedName>
        <fullName evidence="1">Arsenic metallochaperone ArsD family protein</fullName>
    </submittedName>
</protein>
<dbReference type="Pfam" id="PF06953">
    <property type="entry name" value="ArsD"/>
    <property type="match status" value="1"/>
</dbReference>
<proteinExistence type="predicted"/>
<evidence type="ECO:0000313" key="1">
    <source>
        <dbReference type="EMBL" id="MFD2682698.1"/>
    </source>
</evidence>
<keyword evidence="2" id="KW-1185">Reference proteome</keyword>
<evidence type="ECO:0000313" key="2">
    <source>
        <dbReference type="Proteomes" id="UP001597506"/>
    </source>
</evidence>
<sequence length="34" mass="3738">MSCFTGVCGPSVDPELTRVTSAVYSLEKKEFDIK</sequence>
<accession>A0ABW5RVZ2</accession>
<dbReference type="InterPro" id="IPR010712">
    <property type="entry name" value="Arsenical-R_ArsD"/>
</dbReference>
<dbReference type="RefSeq" id="WP_377937333.1">
    <property type="nucleotide sequence ID" value="NZ_JBHUMF010000031.1"/>
</dbReference>
<comment type="caution">
    <text evidence="1">The sequence shown here is derived from an EMBL/GenBank/DDBJ whole genome shotgun (WGS) entry which is preliminary data.</text>
</comment>
<name>A0ABW5RVZ2_9BACI</name>
<dbReference type="Proteomes" id="UP001597506">
    <property type="component" value="Unassembled WGS sequence"/>
</dbReference>
<dbReference type="EMBL" id="JBHUMF010000031">
    <property type="protein sequence ID" value="MFD2682698.1"/>
    <property type="molecule type" value="Genomic_DNA"/>
</dbReference>
<dbReference type="Gene3D" id="3.40.30.10">
    <property type="entry name" value="Glutaredoxin"/>
    <property type="match status" value="1"/>
</dbReference>
<reference evidence="2" key="1">
    <citation type="journal article" date="2019" name="Int. J. Syst. Evol. Microbiol.">
        <title>The Global Catalogue of Microorganisms (GCM) 10K type strain sequencing project: providing services to taxonomists for standard genome sequencing and annotation.</title>
        <authorList>
            <consortium name="The Broad Institute Genomics Platform"/>
            <consortium name="The Broad Institute Genome Sequencing Center for Infectious Disease"/>
            <person name="Wu L."/>
            <person name="Ma J."/>
        </authorList>
    </citation>
    <scope>NUCLEOTIDE SEQUENCE [LARGE SCALE GENOMIC DNA]</scope>
    <source>
        <strain evidence="2">KCTC 3913</strain>
    </source>
</reference>